<keyword evidence="1" id="KW-1133">Transmembrane helix</keyword>
<evidence type="ECO:0000256" key="1">
    <source>
        <dbReference type="SAM" id="Phobius"/>
    </source>
</evidence>
<feature type="non-terminal residue" evidence="2">
    <location>
        <position position="87"/>
    </location>
</feature>
<accession>A0A564XYT2</accession>
<evidence type="ECO:0000313" key="2">
    <source>
        <dbReference type="EMBL" id="VUZ39698.1"/>
    </source>
</evidence>
<evidence type="ECO:0000313" key="3">
    <source>
        <dbReference type="Proteomes" id="UP000321570"/>
    </source>
</evidence>
<dbReference type="AlphaFoldDB" id="A0A564XYT2"/>
<name>A0A564XYT2_HYMDI</name>
<keyword evidence="1" id="KW-0812">Transmembrane</keyword>
<keyword evidence="3" id="KW-1185">Reference proteome</keyword>
<reference evidence="2 3" key="1">
    <citation type="submission" date="2019-07" db="EMBL/GenBank/DDBJ databases">
        <authorList>
            <person name="Jastrzebski P J."/>
            <person name="Paukszto L."/>
            <person name="Jastrzebski P J."/>
        </authorList>
    </citation>
    <scope>NUCLEOTIDE SEQUENCE [LARGE SCALE GENOMIC DNA]</scope>
    <source>
        <strain evidence="2 3">WMS-il1</strain>
    </source>
</reference>
<keyword evidence="1" id="KW-0472">Membrane</keyword>
<gene>
    <name evidence="2" type="ORF">WMSIL1_LOCUS1072</name>
</gene>
<protein>
    <submittedName>
        <fullName evidence="2">Uncharacterized protein</fullName>
    </submittedName>
</protein>
<sequence>MSERNSPQFLGMEGCRKYAWIALSLLLLFFCIIFVVSGTHLMFTDVKLSEKCNDDKLVQSRPDIAKACEEERWVKRSVFSKNILPYL</sequence>
<proteinExistence type="predicted"/>
<organism evidence="2 3">
    <name type="scientific">Hymenolepis diminuta</name>
    <name type="common">Rat tapeworm</name>
    <dbReference type="NCBI Taxonomy" id="6216"/>
    <lineage>
        <taxon>Eukaryota</taxon>
        <taxon>Metazoa</taxon>
        <taxon>Spiralia</taxon>
        <taxon>Lophotrochozoa</taxon>
        <taxon>Platyhelminthes</taxon>
        <taxon>Cestoda</taxon>
        <taxon>Eucestoda</taxon>
        <taxon>Cyclophyllidea</taxon>
        <taxon>Hymenolepididae</taxon>
        <taxon>Hymenolepis</taxon>
    </lineage>
</organism>
<dbReference type="EMBL" id="CABIJS010000022">
    <property type="protein sequence ID" value="VUZ39698.1"/>
    <property type="molecule type" value="Genomic_DNA"/>
</dbReference>
<feature type="transmembrane region" description="Helical" evidence="1">
    <location>
        <begin position="20"/>
        <end position="43"/>
    </location>
</feature>
<dbReference type="Proteomes" id="UP000321570">
    <property type="component" value="Unassembled WGS sequence"/>
</dbReference>